<reference evidence="2 3" key="1">
    <citation type="submission" date="2018-07" db="EMBL/GenBank/DDBJ databases">
        <title>Anaerosacharophilus polymeroproducens gen. nov. sp. nov., an anaerobic bacterium isolated from salt field.</title>
        <authorList>
            <person name="Kim W."/>
            <person name="Yang S.-H."/>
            <person name="Oh J."/>
            <person name="Lee J.-H."/>
            <person name="Kwon K.K."/>
        </authorList>
    </citation>
    <scope>NUCLEOTIDE SEQUENCE [LARGE SCALE GENOMIC DNA]</scope>
    <source>
        <strain evidence="2 3">MCWD5</strain>
    </source>
</reference>
<keyword evidence="1" id="KW-0472">Membrane</keyword>
<feature type="transmembrane region" description="Helical" evidence="1">
    <location>
        <begin position="9"/>
        <end position="27"/>
    </location>
</feature>
<dbReference type="InterPro" id="IPR019629">
    <property type="entry name" value="Uncharacterised_HI1736/YgjV"/>
</dbReference>
<gene>
    <name evidence="2" type="ORF">DWV06_07560</name>
</gene>
<feature type="transmembrane region" description="Helical" evidence="1">
    <location>
        <begin position="39"/>
        <end position="65"/>
    </location>
</feature>
<proteinExistence type="predicted"/>
<dbReference type="Proteomes" id="UP000255036">
    <property type="component" value="Unassembled WGS sequence"/>
</dbReference>
<keyword evidence="1" id="KW-1133">Transmembrane helix</keyword>
<dbReference type="OrthoDB" id="677174at2"/>
<evidence type="ECO:0008006" key="4">
    <source>
        <dbReference type="Google" id="ProtNLM"/>
    </source>
</evidence>
<dbReference type="AlphaFoldDB" id="A0A371AVZ3"/>
<dbReference type="Pfam" id="PF10688">
    <property type="entry name" value="Imp-YgjV"/>
    <property type="match status" value="1"/>
</dbReference>
<accession>A0A371AVZ3</accession>
<dbReference type="RefSeq" id="WP_115481578.1">
    <property type="nucleotide sequence ID" value="NZ_QRCT01000019.1"/>
</dbReference>
<keyword evidence="1" id="KW-0812">Transmembrane</keyword>
<evidence type="ECO:0000313" key="3">
    <source>
        <dbReference type="Proteomes" id="UP000255036"/>
    </source>
</evidence>
<organism evidence="2 3">
    <name type="scientific">Anaerosacchariphilus polymeriproducens</name>
    <dbReference type="NCBI Taxonomy" id="1812858"/>
    <lineage>
        <taxon>Bacteria</taxon>
        <taxon>Bacillati</taxon>
        <taxon>Bacillota</taxon>
        <taxon>Clostridia</taxon>
        <taxon>Lachnospirales</taxon>
        <taxon>Lachnospiraceae</taxon>
        <taxon>Anaerosacchariphilus</taxon>
    </lineage>
</organism>
<name>A0A371AVZ3_9FIRM</name>
<evidence type="ECO:0000313" key="2">
    <source>
        <dbReference type="EMBL" id="RDU23709.1"/>
    </source>
</evidence>
<keyword evidence="3" id="KW-1185">Reference proteome</keyword>
<protein>
    <recommendedName>
        <fullName evidence="4">N-acetyltransferase domain-containing protein</fullName>
    </recommendedName>
</protein>
<sequence length="202" mass="22724">MDTQIIEIIGYIGSILVVVSMLMSSVVKLRIVNTVGSGIFAIYALIIQSYPTALMNFCLVAINVYNLSKLLKKTDKHYQLVNSSSNDSLLQHYLDYYKEDIKSYFPQFNKNSDACDVAYIVCCDATPAGLFLGKKAKDGSIEVKMDYAIPTYRDCSVGTYLYRKLSQAGIEKLTYTGFCSEHVSYLNKMGFETRGNDYVKHL</sequence>
<dbReference type="EMBL" id="QRCT01000019">
    <property type="protein sequence ID" value="RDU23709.1"/>
    <property type="molecule type" value="Genomic_DNA"/>
</dbReference>
<comment type="caution">
    <text evidence="2">The sequence shown here is derived from an EMBL/GenBank/DDBJ whole genome shotgun (WGS) entry which is preliminary data.</text>
</comment>
<evidence type="ECO:0000256" key="1">
    <source>
        <dbReference type="SAM" id="Phobius"/>
    </source>
</evidence>